<feature type="modified residue" description="4-aspartylphosphate" evidence="1">
    <location>
        <position position="82"/>
    </location>
</feature>
<dbReference type="Gene3D" id="1.10.3210.10">
    <property type="entry name" value="Hypothetical protein af1432"/>
    <property type="match status" value="1"/>
</dbReference>
<gene>
    <name evidence="4" type="ORF">AWJ07_03470</name>
</gene>
<protein>
    <submittedName>
        <fullName evidence="4">Phosphodiesterase</fullName>
    </submittedName>
</protein>
<dbReference type="RefSeq" id="WP_059744347.1">
    <property type="nucleotide sequence ID" value="NZ_LRDC01000001.1"/>
</dbReference>
<evidence type="ECO:0000259" key="2">
    <source>
        <dbReference type="PROSITE" id="PS50110"/>
    </source>
</evidence>
<dbReference type="AlphaFoldDB" id="A0A106C3P0"/>
<name>A0A106C3P0_SHEFR</name>
<feature type="domain" description="HD-GYP" evidence="3">
    <location>
        <begin position="316"/>
        <end position="513"/>
    </location>
</feature>
<evidence type="ECO:0000313" key="5">
    <source>
        <dbReference type="Proteomes" id="UP000055702"/>
    </source>
</evidence>
<dbReference type="PANTHER" id="PTHR45228">
    <property type="entry name" value="CYCLIC DI-GMP PHOSPHODIESTERASE TM_0186-RELATED"/>
    <property type="match status" value="1"/>
</dbReference>
<dbReference type="PROSITE" id="PS50110">
    <property type="entry name" value="RESPONSE_REGULATORY"/>
    <property type="match status" value="1"/>
</dbReference>
<accession>A0A106C3P0</accession>
<dbReference type="GO" id="GO:0000160">
    <property type="term" value="P:phosphorelay signal transduction system"/>
    <property type="evidence" value="ECO:0007669"/>
    <property type="project" value="InterPro"/>
</dbReference>
<dbReference type="SUPFAM" id="SSF109604">
    <property type="entry name" value="HD-domain/PDEase-like"/>
    <property type="match status" value="1"/>
</dbReference>
<dbReference type="PANTHER" id="PTHR45228:SF9">
    <property type="entry name" value="3'3'-CGAMP-SPECIFIC PHOSPHODIESTERASE 2"/>
    <property type="match status" value="1"/>
</dbReference>
<sequence length="520" mass="58439">MALFKTTSAVSVDNDTVNKAKQLSPWKIAIIDDEPGIHDVTKFALSHFELEGRKLAFYSSFSAEEGFILLRDEPDIALAFIDVVMENDHAGLDLVERIRGELNNHSTRIILRTGQPGCAPEERVIREFDINDYKAKTELTATKLKSCVYASLRSYRDIKTIEQSQLGMEKVIQASSSVLLSHTLHNFGSAVLEQTLQLLNLNSSALYLTSFRKDLYQDTHMNLLAATGNMVSYSEIENVQSLPGEVKEYIIQAISLEKSIVHDNIYVGFYKFGQDVTSILYLQHDSALTPLQVRILELFAANVSLTFENLSSKENVQQTQRELILIIGDAIEQRSKETGAHVRRVAVMSEMLANYIGMNDDFVETMRYAAPLHDVGKIGIPESILHKPGKLTDSEWEIMKTHAEKGYNLLAASNRIIAKMGARIAYTHHERWDGNGYPRGLVADAIPIEGRIMAIVDVIDALLSKRSYKDAWSAEKVRDYLIEQSGKQFDPLMCDASLTLLDKFVEIQHQMPDEPAQSTH</sequence>
<dbReference type="SUPFAM" id="SSF52172">
    <property type="entry name" value="CheY-like"/>
    <property type="match status" value="1"/>
</dbReference>
<comment type="caution">
    <text evidence="4">The sequence shown here is derived from an EMBL/GenBank/DDBJ whole genome shotgun (WGS) entry which is preliminary data.</text>
</comment>
<dbReference type="InterPro" id="IPR052020">
    <property type="entry name" value="Cyclic_di-GMP/3'3'-cGAMP_PDE"/>
</dbReference>
<dbReference type="InterPro" id="IPR003607">
    <property type="entry name" value="HD/PDEase_dom"/>
</dbReference>
<keyword evidence="1" id="KW-0597">Phosphoprotein</keyword>
<dbReference type="InterPro" id="IPR001789">
    <property type="entry name" value="Sig_transdc_resp-reg_receiver"/>
</dbReference>
<dbReference type="InterPro" id="IPR021800">
    <property type="entry name" value="DUF3369"/>
</dbReference>
<proteinExistence type="predicted"/>
<evidence type="ECO:0000256" key="1">
    <source>
        <dbReference type="PROSITE-ProRule" id="PRU00169"/>
    </source>
</evidence>
<dbReference type="Pfam" id="PF13487">
    <property type="entry name" value="HD_5"/>
    <property type="match status" value="1"/>
</dbReference>
<evidence type="ECO:0000313" key="4">
    <source>
        <dbReference type="EMBL" id="KVX03630.1"/>
    </source>
</evidence>
<dbReference type="Proteomes" id="UP000055702">
    <property type="component" value="Unassembled WGS sequence"/>
</dbReference>
<dbReference type="SMART" id="SM00471">
    <property type="entry name" value="HDc"/>
    <property type="match status" value="1"/>
</dbReference>
<evidence type="ECO:0000259" key="3">
    <source>
        <dbReference type="PROSITE" id="PS51832"/>
    </source>
</evidence>
<reference evidence="4 5" key="1">
    <citation type="submission" date="2016-01" db="EMBL/GenBank/DDBJ databases">
        <title>Draft genome of the antarctic isolate Shewanella frigidimarina Ag06-30.</title>
        <authorList>
            <person name="Parmeciano Di Noto G."/>
            <person name="Vazquez S."/>
            <person name="Mac Cormack W."/>
            <person name="Iriarte A."/>
            <person name="Quiroga C."/>
        </authorList>
    </citation>
    <scope>NUCLEOTIDE SEQUENCE [LARGE SCALE GENOMIC DNA]</scope>
    <source>
        <strain evidence="4 5">Ag06-30</strain>
    </source>
</reference>
<dbReference type="GO" id="GO:0008081">
    <property type="term" value="F:phosphoric diester hydrolase activity"/>
    <property type="evidence" value="ECO:0007669"/>
    <property type="project" value="UniProtKB-ARBA"/>
</dbReference>
<dbReference type="EMBL" id="LRDC01000001">
    <property type="protein sequence ID" value="KVX03630.1"/>
    <property type="molecule type" value="Genomic_DNA"/>
</dbReference>
<organism evidence="4">
    <name type="scientific">Shewanella frigidimarina</name>
    <dbReference type="NCBI Taxonomy" id="56812"/>
    <lineage>
        <taxon>Bacteria</taxon>
        <taxon>Pseudomonadati</taxon>
        <taxon>Pseudomonadota</taxon>
        <taxon>Gammaproteobacteria</taxon>
        <taxon>Alteromonadales</taxon>
        <taxon>Shewanellaceae</taxon>
        <taxon>Shewanella</taxon>
    </lineage>
</organism>
<feature type="domain" description="Response regulatory" evidence="2">
    <location>
        <begin position="27"/>
        <end position="151"/>
    </location>
</feature>
<dbReference type="Pfam" id="PF11849">
    <property type="entry name" value="DUF3369"/>
    <property type="match status" value="1"/>
</dbReference>
<dbReference type="CDD" id="cd00077">
    <property type="entry name" value="HDc"/>
    <property type="match status" value="1"/>
</dbReference>
<dbReference type="PROSITE" id="PS51832">
    <property type="entry name" value="HD_GYP"/>
    <property type="match status" value="1"/>
</dbReference>
<dbReference type="Gene3D" id="3.40.50.2300">
    <property type="match status" value="1"/>
</dbReference>
<dbReference type="InterPro" id="IPR037522">
    <property type="entry name" value="HD_GYP_dom"/>
</dbReference>
<dbReference type="InterPro" id="IPR011006">
    <property type="entry name" value="CheY-like_superfamily"/>
</dbReference>